<keyword evidence="1" id="KW-1133">Transmembrane helix</keyword>
<keyword evidence="1" id="KW-0472">Membrane</keyword>
<organism evidence="2">
    <name type="scientific">Ornithinibacillus sp. 4-3</name>
    <dbReference type="NCBI Taxonomy" id="3231488"/>
    <lineage>
        <taxon>Bacteria</taxon>
        <taxon>Bacillati</taxon>
        <taxon>Bacillota</taxon>
        <taxon>Bacilli</taxon>
        <taxon>Bacillales</taxon>
        <taxon>Bacillaceae</taxon>
        <taxon>Ornithinibacillus</taxon>
    </lineage>
</organism>
<accession>A0AB39HNI8</accession>
<dbReference type="RefSeq" id="WP_368652975.1">
    <property type="nucleotide sequence ID" value="NZ_CP162599.1"/>
</dbReference>
<evidence type="ECO:0000256" key="1">
    <source>
        <dbReference type="SAM" id="Phobius"/>
    </source>
</evidence>
<proteinExistence type="predicted"/>
<name>A0AB39HNI8_9BACI</name>
<dbReference type="AlphaFoldDB" id="A0AB39HNI8"/>
<sequence length="196" mass="21368">MRLLKNKEGSITLEAALIIPIFLSFILLLSSFVKISIAEISLQKAVDETVQTSAHYAYLGLAVQGLIDDTGESFIGALTDSAKGAMDNDTVAKYLLDKLVDQVKGEIPSSGDVVNHFSDGLFETLVKEKYEKYVPSSSFYNPGGIKVLTSHYTTATSGDSADIVVEVENTLKLVLPFYQKDIKIKKIGIERGWVGN</sequence>
<gene>
    <name evidence="2" type="ORF">AB4Y30_14715</name>
</gene>
<reference evidence="2" key="1">
    <citation type="submission" date="2024-07" db="EMBL/GenBank/DDBJ databases">
        <title>Halotolerant mesophilic bacterium Ornithinibacillus sp. 4-3, sp. nov., isolated from soil.</title>
        <authorList>
            <person name="Sidarenka A.V."/>
            <person name="Guliayeva D.E."/>
            <person name="Leanovich S.I."/>
            <person name="Hileuskaya K.S."/>
            <person name="Akhremchuk A.E."/>
            <person name="Sikolenko M.A."/>
            <person name="Valentovich L.N."/>
        </authorList>
    </citation>
    <scope>NUCLEOTIDE SEQUENCE</scope>
    <source>
        <strain evidence="2">4-3</strain>
    </source>
</reference>
<evidence type="ECO:0000313" key="2">
    <source>
        <dbReference type="EMBL" id="XDK32254.1"/>
    </source>
</evidence>
<dbReference type="EMBL" id="CP162599">
    <property type="protein sequence ID" value="XDK32254.1"/>
    <property type="molecule type" value="Genomic_DNA"/>
</dbReference>
<protein>
    <submittedName>
        <fullName evidence="2">TadE/TadG family type IV pilus assembly protein</fullName>
    </submittedName>
</protein>
<keyword evidence="1" id="KW-0812">Transmembrane</keyword>
<feature type="transmembrane region" description="Helical" evidence="1">
    <location>
        <begin position="12"/>
        <end position="33"/>
    </location>
</feature>